<dbReference type="AlphaFoldDB" id="A0A7W3NG73"/>
<comment type="caution">
    <text evidence="2">The sequence shown here is derived from an EMBL/GenBank/DDBJ whole genome shotgun (WGS) entry which is preliminary data.</text>
</comment>
<keyword evidence="1" id="KW-1133">Transmembrane helix</keyword>
<feature type="transmembrane region" description="Helical" evidence="1">
    <location>
        <begin position="16"/>
        <end position="39"/>
    </location>
</feature>
<dbReference type="EMBL" id="JACJHT010000012">
    <property type="protein sequence ID" value="MBA9042435.1"/>
    <property type="molecule type" value="Genomic_DNA"/>
</dbReference>
<keyword evidence="1" id="KW-0472">Membrane</keyword>
<feature type="transmembrane region" description="Helical" evidence="1">
    <location>
        <begin position="131"/>
        <end position="154"/>
    </location>
</feature>
<reference evidence="2" key="1">
    <citation type="submission" date="2020-08" db="EMBL/GenBank/DDBJ databases">
        <title>Functional genomics of gut bacteria from endangered species of beetles.</title>
        <authorList>
            <person name="Carlos-Shanley C."/>
        </authorList>
    </citation>
    <scope>NUCLEOTIDE SEQUENCE [LARGE SCALE GENOMIC DNA]</scope>
    <source>
        <strain evidence="2">S00060</strain>
    </source>
</reference>
<protein>
    <submittedName>
        <fullName evidence="2">Membrane protein</fullName>
    </submittedName>
</protein>
<organism evidence="2 3">
    <name type="scientific">Priestia aryabhattai</name>
    <name type="common">Bacillus aryabhattai</name>
    <dbReference type="NCBI Taxonomy" id="412384"/>
    <lineage>
        <taxon>Bacteria</taxon>
        <taxon>Bacillati</taxon>
        <taxon>Bacillota</taxon>
        <taxon>Bacilli</taxon>
        <taxon>Bacillales</taxon>
        <taxon>Bacillaceae</taxon>
        <taxon>Priestia</taxon>
    </lineage>
</organism>
<evidence type="ECO:0000313" key="3">
    <source>
        <dbReference type="Proteomes" id="UP000543174"/>
    </source>
</evidence>
<dbReference type="Pfam" id="PF06695">
    <property type="entry name" value="Sm_multidrug_ex"/>
    <property type="match status" value="1"/>
</dbReference>
<name>A0A7W3NG73_PRIAR</name>
<keyword evidence="3" id="KW-1185">Reference proteome</keyword>
<sequence length="160" mass="17848">MNLLEWAQNANSVWQYLVLFLLAVAPWMDVSIIVPLGVLWGLSPIGVGVTAFIGNLLLILLLGLFFKQFSAWRTKRRMRKGITGPTKKETRSKKIWEKYGIPGLALLAPILVGTDIAAVLALTFGSSRRHVIGWMTTSLAVWTIVFTVCSMYGFSFFNLI</sequence>
<dbReference type="Proteomes" id="UP000543174">
    <property type="component" value="Unassembled WGS sequence"/>
</dbReference>
<evidence type="ECO:0000313" key="2">
    <source>
        <dbReference type="EMBL" id="MBA9042435.1"/>
    </source>
</evidence>
<keyword evidence="1" id="KW-0812">Transmembrane</keyword>
<accession>A0A7W3NG73</accession>
<feature type="transmembrane region" description="Helical" evidence="1">
    <location>
        <begin position="101"/>
        <end position="125"/>
    </location>
</feature>
<dbReference type="RefSeq" id="WP_182528066.1">
    <property type="nucleotide sequence ID" value="NZ_JACJHT010000012.1"/>
</dbReference>
<feature type="transmembrane region" description="Helical" evidence="1">
    <location>
        <begin position="45"/>
        <end position="66"/>
    </location>
</feature>
<evidence type="ECO:0000256" key="1">
    <source>
        <dbReference type="SAM" id="Phobius"/>
    </source>
</evidence>
<proteinExistence type="predicted"/>
<dbReference type="InterPro" id="IPR009577">
    <property type="entry name" value="Sm_multidrug_ex"/>
</dbReference>
<gene>
    <name evidence="2" type="ORF">HNP21_005570</name>
</gene>